<protein>
    <submittedName>
        <fullName evidence="2">Uncharacterized protein</fullName>
    </submittedName>
</protein>
<feature type="compositionally biased region" description="Polar residues" evidence="1">
    <location>
        <begin position="202"/>
        <end position="211"/>
    </location>
</feature>
<dbReference type="EMBL" id="RBNJ01015489">
    <property type="protein sequence ID" value="RUS24604.1"/>
    <property type="molecule type" value="Genomic_DNA"/>
</dbReference>
<feature type="compositionally biased region" description="Basic residues" evidence="1">
    <location>
        <begin position="162"/>
        <end position="176"/>
    </location>
</feature>
<sequence length="417" mass="47285">MAANQKKKPKSALDTIVNGLVRAAVGGNTASVPDADLDKYVADLILKEAAAKNKNYNKIGVRAYLPDTGRFLLNIVKATDDHNQTLIRQAQEQAAEKLREARREDEQRRDEYRHRHRDRDDGRRGRSPSPSQSRSRSRSILRSPREKNRGDDERTERDASRSRNRNRSRSRSRSRSPAKDYTHRRPNSDDAHKSSARPRSPSVISTPSSRDGGSAHDRATPSSSSPEPVRFKGRGAPTAGASRMDRYFQVDYDPSKDTTFAMDEDGWTFDFAEMERSVAGETGAKERKKAKKEKKKKKKKSGKRHRKHDDGEDSDEERRKRKKKRRDTDSDTGSIEPSEDGSEDGEARRQRRRRDPEPDSDEDDRRRRKSKKDKRTIKKGNEDEKKGSNAGGGATGLQYSKGVREWDVAKLASGAWG</sequence>
<proteinExistence type="predicted"/>
<reference evidence="2 3" key="1">
    <citation type="journal article" date="2018" name="New Phytol.">
        <title>Phylogenomics of Endogonaceae and evolution of mycorrhizas within Mucoromycota.</title>
        <authorList>
            <person name="Chang Y."/>
            <person name="Desiro A."/>
            <person name="Na H."/>
            <person name="Sandor L."/>
            <person name="Lipzen A."/>
            <person name="Clum A."/>
            <person name="Barry K."/>
            <person name="Grigoriev I.V."/>
            <person name="Martin F.M."/>
            <person name="Stajich J.E."/>
            <person name="Smith M.E."/>
            <person name="Bonito G."/>
            <person name="Spatafora J.W."/>
        </authorList>
    </citation>
    <scope>NUCLEOTIDE SEQUENCE [LARGE SCALE GENOMIC DNA]</scope>
    <source>
        <strain evidence="2 3">AD002</strain>
    </source>
</reference>
<feature type="compositionally biased region" description="Basic and acidic residues" evidence="1">
    <location>
        <begin position="177"/>
        <end position="193"/>
    </location>
</feature>
<feature type="region of interest" description="Disordered" evidence="1">
    <location>
        <begin position="91"/>
        <end position="247"/>
    </location>
</feature>
<dbReference type="Proteomes" id="UP000274822">
    <property type="component" value="Unassembled WGS sequence"/>
</dbReference>
<dbReference type="AlphaFoldDB" id="A0A433Q4M0"/>
<gene>
    <name evidence="2" type="ORF">BC938DRAFT_473332</name>
</gene>
<name>A0A433Q4M0_9FUNG</name>
<feature type="compositionally biased region" description="Basic residues" evidence="1">
    <location>
        <begin position="366"/>
        <end position="378"/>
    </location>
</feature>
<comment type="caution">
    <text evidence="2">The sequence shown here is derived from an EMBL/GenBank/DDBJ whole genome shotgun (WGS) entry which is preliminary data.</text>
</comment>
<feature type="region of interest" description="Disordered" evidence="1">
    <location>
        <begin position="276"/>
        <end position="405"/>
    </location>
</feature>
<feature type="compositionally biased region" description="Basic residues" evidence="1">
    <location>
        <begin position="286"/>
        <end position="307"/>
    </location>
</feature>
<accession>A0A433Q4M0</accession>
<feature type="compositionally biased region" description="Basic and acidic residues" evidence="1">
    <location>
        <begin position="94"/>
        <end position="124"/>
    </location>
</feature>
<feature type="compositionally biased region" description="Basic and acidic residues" evidence="1">
    <location>
        <begin position="143"/>
        <end position="161"/>
    </location>
</feature>
<evidence type="ECO:0000313" key="2">
    <source>
        <dbReference type="EMBL" id="RUS24604.1"/>
    </source>
</evidence>
<dbReference type="PANTHER" id="PTHR40132:SF1">
    <property type="entry name" value="PRE-MRNA-SPLICING FACTOR 38B"/>
    <property type="match status" value="1"/>
</dbReference>
<keyword evidence="3" id="KW-1185">Reference proteome</keyword>
<evidence type="ECO:0000313" key="3">
    <source>
        <dbReference type="Proteomes" id="UP000274822"/>
    </source>
</evidence>
<feature type="compositionally biased region" description="Low complexity" evidence="1">
    <location>
        <begin position="127"/>
        <end position="142"/>
    </location>
</feature>
<dbReference type="PANTHER" id="PTHR40132">
    <property type="entry name" value="PRE-MRNA-SPLICING FACTOR 38B"/>
    <property type="match status" value="1"/>
</dbReference>
<organism evidence="2 3">
    <name type="scientific">Jimgerdemannia flammicorona</name>
    <dbReference type="NCBI Taxonomy" id="994334"/>
    <lineage>
        <taxon>Eukaryota</taxon>
        <taxon>Fungi</taxon>
        <taxon>Fungi incertae sedis</taxon>
        <taxon>Mucoromycota</taxon>
        <taxon>Mucoromycotina</taxon>
        <taxon>Endogonomycetes</taxon>
        <taxon>Endogonales</taxon>
        <taxon>Endogonaceae</taxon>
        <taxon>Jimgerdemannia</taxon>
    </lineage>
</organism>
<evidence type="ECO:0000256" key="1">
    <source>
        <dbReference type="SAM" id="MobiDB-lite"/>
    </source>
</evidence>